<dbReference type="InterPro" id="IPR026501">
    <property type="entry name" value="Limbin/EVC"/>
</dbReference>
<dbReference type="EMBL" id="CAJFCJ010000003">
    <property type="protein sequence ID" value="CAD5113132.1"/>
    <property type="molecule type" value="Genomic_DNA"/>
</dbReference>
<gene>
    <name evidence="13" type="ORF">DGYR_LOCUS2171</name>
</gene>
<keyword evidence="10" id="KW-0175">Coiled coil</keyword>
<feature type="region of interest" description="Disordered" evidence="11">
    <location>
        <begin position="1263"/>
        <end position="1291"/>
    </location>
</feature>
<evidence type="ECO:0000313" key="14">
    <source>
        <dbReference type="Proteomes" id="UP000549394"/>
    </source>
</evidence>
<dbReference type="GO" id="GO:0098797">
    <property type="term" value="C:plasma membrane protein complex"/>
    <property type="evidence" value="ECO:0007669"/>
    <property type="project" value="TreeGrafter"/>
</dbReference>
<evidence type="ECO:0000256" key="10">
    <source>
        <dbReference type="SAM" id="Coils"/>
    </source>
</evidence>
<dbReference type="Proteomes" id="UP000549394">
    <property type="component" value="Unassembled WGS sequence"/>
</dbReference>
<sequence>MEVKSECIGTTYGNNEFDQTALSLILLDGESTNNPNNNLQGVYEGKEYTLKGKALLPETKAANYKLQLIVPSTETVRRINCESFIVGSSSDICGAEYPLINYTYFKSITNNTGSNIEKYSNTYTNLVKEAIDVLTIDYGCINVTSDGTQDSKDEIVFNIKFIVNAGLQSSNLTFYLRLFVGNKWIKTVGTLLSISPLGPNLRSTLSLLNYAPVQSGNILRYRGLIYHLQGTTEDAVNLRISASSINVGGVVLTNTIRYKLPNGEFVNKTSLNPIISGITLAKTFFLSNPIIIEFQVEVNDNLLLGDKSFFHASLSSDYRNNKGIQFYRADSTSTPLMPLLLDSTLPSDVDLPSVYPLGLTHTIVKKFKIPRGSLNNFKFTASFSTSSYPDTPVKFINSSLDLPSYINTTNAKPLVVDGTGFTESKIFNRRRKRALTVTKEFTRDMGSFVNPSTSPATPAEAEFRATFVAAQNVLPGGTISGNALFSYNSNSAPLASRSGLVVQPSLQIVNKTIEVIDTQTFPNTIRVNLTVEHTSTSTGDAQFIELRDGHSSLIVFSDRFIVNPTGALEQSSGVVTAFILSIENLPLGNQLELSFKAQPKNEGKDLANGITRINSTIYYNSTGGNNAYRYGALQASTCIEKVNIETSDLFTDHAVTVVMLLVGLIVGALLIILALFIYKKCRNTLPGGLIRPESAVDRILLHENERNFENLKNDHLLSNIFSKAKGLASSVLGQGVNFFLCIKDSLSMNNCEQEYEIAEARVLEVQIEEERNKAAIDSTKSMLYSLQKNKDISPKIQQQYMQKFERNVRNFNNNMFKEYEMDVIKVVKPIAVENRAQEQLLIDKHKREENAMEEKWQNLPEEDRRELRNLMIERHKKEILELQFKLNLDIDVAVERIRKENVLRARIALKEQQQNLFQDLKQDNHISNEQLEWILGKHRENQLELDRTFDEQLSKQKFILEEKLNRRKMLLQLAENRDVEDAEVLSKIRKQEIQIVKESRKILSPDTAREMIKEINEDSKKIKSKVENERDRLEGNLQQKLSDRRRKRLEELRKKQDMEIKELEKSQEKELIDASIDPVELVKVRQNMITSHKAEIAHLEWEIDQEEAIEFGKLRENLMNDARKEFEDRKLRTSANVVDQGFDKEDAERLLRRHQEELRKFSELKESERDQQKLKLKEKLEKRRLERGRERQQELQTEEDIRQYEEQVVRKLCDGQIALSADERQKIIQEHEKQMVNIENNIALSKLQQQQALQEKIANRRRREKNNLQKKQKQEEAKFQANADDDDDDYDSRQVDLMKKQAEEQLELLRRGSALEADEVQNELDAIHESMIRERSTILKEQEERLASMLADMQFKKAREMAKMEEQQKAINTLKANIMDDLSEKGVLGDPKCREVIENYQRDQQKINDVLDEQRQKQEKRLREQLDKRLRRKEETLAISHEKQKDIEKGRAENALGAKIRLAFLKSRQLTEMEDFRNRIQKEIDQTLEEMQRQNDLKRKEEIQKQELKFIAGLVKLGQFSKQELINVVDILFSTKTVEERESLLREICQNYNPPSDDSHLQGSNDNRRPSTLDDRIKASTIDLVKLDNKNRFVYFHFLSI</sequence>
<keyword evidence="14" id="KW-1185">Reference proteome</keyword>
<evidence type="ECO:0000256" key="7">
    <source>
        <dbReference type="ARBA" id="ARBA00023136"/>
    </source>
</evidence>
<keyword evidence="8" id="KW-0206">Cytoskeleton</keyword>
<reference evidence="13 14" key="1">
    <citation type="submission" date="2020-08" db="EMBL/GenBank/DDBJ databases">
        <authorList>
            <person name="Hejnol A."/>
        </authorList>
    </citation>
    <scope>NUCLEOTIDE SEQUENCE [LARGE SCALE GENOMIC DNA]</scope>
</reference>
<feature type="coiled-coil region" evidence="10">
    <location>
        <begin position="1470"/>
        <end position="1504"/>
    </location>
</feature>
<feature type="coiled-coil region" evidence="10">
    <location>
        <begin position="1012"/>
        <end position="1069"/>
    </location>
</feature>
<comment type="subcellular location">
    <subcellularLocation>
        <location evidence="2">Cell membrane</location>
        <topology evidence="2">Single-pass membrane protein</topology>
    </subcellularLocation>
    <subcellularLocation>
        <location evidence="1">Cytoplasm</location>
        <location evidence="1">Cytoskeleton</location>
        <location evidence="1">Cilium basal body</location>
    </subcellularLocation>
</comment>
<evidence type="ECO:0000256" key="2">
    <source>
        <dbReference type="ARBA" id="ARBA00004162"/>
    </source>
</evidence>
<dbReference type="OrthoDB" id="8852462at2759"/>
<evidence type="ECO:0000256" key="6">
    <source>
        <dbReference type="ARBA" id="ARBA00022989"/>
    </source>
</evidence>
<proteinExistence type="predicted"/>
<organism evidence="13 14">
    <name type="scientific">Dimorphilus gyrociliatus</name>
    <dbReference type="NCBI Taxonomy" id="2664684"/>
    <lineage>
        <taxon>Eukaryota</taxon>
        <taxon>Metazoa</taxon>
        <taxon>Spiralia</taxon>
        <taxon>Lophotrochozoa</taxon>
        <taxon>Annelida</taxon>
        <taxon>Polychaeta</taxon>
        <taxon>Polychaeta incertae sedis</taxon>
        <taxon>Dinophilidae</taxon>
        <taxon>Dimorphilus</taxon>
    </lineage>
</organism>
<keyword evidence="6 12" id="KW-1133">Transmembrane helix</keyword>
<name>A0A7I8VCZ9_9ANNE</name>
<keyword evidence="5 12" id="KW-0812">Transmembrane</keyword>
<feature type="coiled-coil region" evidence="10">
    <location>
        <begin position="1339"/>
        <end position="1443"/>
    </location>
</feature>
<feature type="compositionally biased region" description="Polar residues" evidence="11">
    <location>
        <begin position="1553"/>
        <end position="1565"/>
    </location>
</feature>
<evidence type="ECO:0000313" key="13">
    <source>
        <dbReference type="EMBL" id="CAD5113132.1"/>
    </source>
</evidence>
<keyword evidence="3" id="KW-1003">Cell membrane</keyword>
<accession>A0A7I8VCZ9</accession>
<evidence type="ECO:0000256" key="8">
    <source>
        <dbReference type="ARBA" id="ARBA00023212"/>
    </source>
</evidence>
<keyword evidence="4" id="KW-0963">Cytoplasm</keyword>
<feature type="coiled-coil region" evidence="10">
    <location>
        <begin position="1144"/>
        <end position="1171"/>
    </location>
</feature>
<evidence type="ECO:0000256" key="3">
    <source>
        <dbReference type="ARBA" id="ARBA00022475"/>
    </source>
</evidence>
<evidence type="ECO:0000256" key="9">
    <source>
        <dbReference type="ARBA" id="ARBA00023273"/>
    </source>
</evidence>
<evidence type="ECO:0000256" key="12">
    <source>
        <dbReference type="SAM" id="Phobius"/>
    </source>
</evidence>
<comment type="caution">
    <text evidence="13">The sequence shown here is derived from an EMBL/GenBank/DDBJ whole genome shotgun (WGS) entry which is preliminary data.</text>
</comment>
<evidence type="ECO:0000256" key="1">
    <source>
        <dbReference type="ARBA" id="ARBA00004120"/>
    </source>
</evidence>
<keyword evidence="7 12" id="KW-0472">Membrane</keyword>
<dbReference type="GO" id="GO:0007224">
    <property type="term" value="P:smoothened signaling pathway"/>
    <property type="evidence" value="ECO:0007669"/>
    <property type="project" value="InterPro"/>
</dbReference>
<evidence type="ECO:0000256" key="11">
    <source>
        <dbReference type="SAM" id="MobiDB-lite"/>
    </source>
</evidence>
<dbReference type="PANTHER" id="PTHR16795:SF14">
    <property type="entry name" value="LIMBIN"/>
    <property type="match status" value="1"/>
</dbReference>
<dbReference type="GO" id="GO:0060170">
    <property type="term" value="C:ciliary membrane"/>
    <property type="evidence" value="ECO:0007669"/>
    <property type="project" value="TreeGrafter"/>
</dbReference>
<feature type="transmembrane region" description="Helical" evidence="12">
    <location>
        <begin position="654"/>
        <end position="678"/>
    </location>
</feature>
<keyword evidence="9" id="KW-0966">Cell projection</keyword>
<protein>
    <submittedName>
        <fullName evidence="13">DgyrCDS2322</fullName>
    </submittedName>
</protein>
<evidence type="ECO:0000256" key="4">
    <source>
        <dbReference type="ARBA" id="ARBA00022490"/>
    </source>
</evidence>
<feature type="region of interest" description="Disordered" evidence="11">
    <location>
        <begin position="1553"/>
        <end position="1573"/>
    </location>
</feature>
<evidence type="ECO:0000256" key="5">
    <source>
        <dbReference type="ARBA" id="ARBA00022692"/>
    </source>
</evidence>
<dbReference type="PANTHER" id="PTHR16795">
    <property type="entry name" value="LIMBIN/ELLIS-VAN CREVELD PROTEIN"/>
    <property type="match status" value="1"/>
</dbReference>